<dbReference type="EMBL" id="RCHS01002412">
    <property type="protein sequence ID" value="RMX47566.1"/>
    <property type="molecule type" value="Genomic_DNA"/>
</dbReference>
<reference evidence="1 2" key="1">
    <citation type="journal article" date="2018" name="Sci. Rep.">
        <title>Comparative analysis of the Pocillopora damicornis genome highlights role of immune system in coral evolution.</title>
        <authorList>
            <person name="Cunning R."/>
            <person name="Bay R.A."/>
            <person name="Gillette P."/>
            <person name="Baker A.C."/>
            <person name="Traylor-Knowles N."/>
        </authorList>
    </citation>
    <scope>NUCLEOTIDE SEQUENCE [LARGE SCALE GENOMIC DNA]</scope>
    <source>
        <strain evidence="1">RSMAS</strain>
        <tissue evidence="1">Whole animal</tissue>
    </source>
</reference>
<evidence type="ECO:0008006" key="3">
    <source>
        <dbReference type="Google" id="ProtNLM"/>
    </source>
</evidence>
<dbReference type="AlphaFoldDB" id="A0A3M6U1T8"/>
<keyword evidence="2" id="KW-1185">Reference proteome</keyword>
<sequence length="235" mass="27532">MVYFILFNGETTCFDTQIYKRYYNCLRLSIHASRMTSIYGKISKDFNEEKKASGHRTKYKYAQVTGLKKSYQQFVFTSRCDTSDIIHDTFVILKTFLRHMTSYLKLLATKWVIHEAFTNERFGLNFEINNDKKSGLERVPTILITDASFANHSSRLRATCNFSTDGLQYKDYSRAKLAGHDIFGDWVSCQMYEYVNIRGNNCSYCTTLTRQQVEASWHIWSYNSIEREFKINGKA</sequence>
<name>A0A3M6U1T8_POCDA</name>
<evidence type="ECO:0000313" key="2">
    <source>
        <dbReference type="Proteomes" id="UP000275408"/>
    </source>
</evidence>
<organism evidence="1 2">
    <name type="scientific">Pocillopora damicornis</name>
    <name type="common">Cauliflower coral</name>
    <name type="synonym">Millepora damicornis</name>
    <dbReference type="NCBI Taxonomy" id="46731"/>
    <lineage>
        <taxon>Eukaryota</taxon>
        <taxon>Metazoa</taxon>
        <taxon>Cnidaria</taxon>
        <taxon>Anthozoa</taxon>
        <taxon>Hexacorallia</taxon>
        <taxon>Scleractinia</taxon>
        <taxon>Astrocoeniina</taxon>
        <taxon>Pocilloporidae</taxon>
        <taxon>Pocillopora</taxon>
    </lineage>
</organism>
<dbReference type="Proteomes" id="UP000275408">
    <property type="component" value="Unassembled WGS sequence"/>
</dbReference>
<evidence type="ECO:0000313" key="1">
    <source>
        <dbReference type="EMBL" id="RMX47566.1"/>
    </source>
</evidence>
<accession>A0A3M6U1T8</accession>
<proteinExistence type="predicted"/>
<gene>
    <name evidence="1" type="ORF">pdam_00018660</name>
</gene>
<protein>
    <recommendedName>
        <fullName evidence="3">Fibrinogen C-terminal domain-containing protein</fullName>
    </recommendedName>
</protein>
<comment type="caution">
    <text evidence="1">The sequence shown here is derived from an EMBL/GenBank/DDBJ whole genome shotgun (WGS) entry which is preliminary data.</text>
</comment>